<proteinExistence type="predicted"/>
<protein>
    <submittedName>
        <fullName evidence="1">Uncharacterized protein</fullName>
    </submittedName>
</protein>
<evidence type="ECO:0000313" key="1">
    <source>
        <dbReference type="EMBL" id="KAH7909727.1"/>
    </source>
</evidence>
<sequence>MNFIEDASSIPSQVLGLPGALSALYPHLVPTATGSVVSSAAAQIIASASTHQQAASQQRLSLPRAPGPAQTKHQNKSLAILQDKKAVKERILAVGRIKIAAGIWEFKPAPTAKKRQMGDVQGKMTANSQIRIAGAYEPTMRAKNALDDLLGQVMEIHIKMYPDALKLTWDNVQLYAHETVSVYAILDHARWLNNNVTVQDLYNKFVTSGWLSKANIDANKIEVRYAYIRENIFPPVWVIDSDDDESESYVPSSKKPRVRKAGPSGILPSASVRSTSSIIQHSKPILRSAFRAPKPVQVVQQYTRDPPMAKYSFYRTTAVCSKSGDVTMTPSQTLETIEIPEDWAKGERLYDANNEAWLGTGYIGKGYTKRAIYVRIDGTEYALSQIREDNDNKADAEAEVKYLLEAEYQALCKLDYFKQHFDNHAKENEVNVPSFCVNFKGSFLGQLHLTTESKSSHLPFHHFLATKLLPCGKVDGKLRRFTGNDEIGKIVDHLDQAVHAFAHFIVVYSGRYIVMCDLQGINDNNGVMTLIDPQYHSSAPSNTTPYWDHGSSYIDRFLTQHKSQCQSNKYCTALALATTEVTHDSSGSPEAPQRHKSERKKPLRTGWP</sequence>
<accession>A0ACB8A9H5</accession>
<dbReference type="EMBL" id="MU267744">
    <property type="protein sequence ID" value="KAH7909727.1"/>
    <property type="molecule type" value="Genomic_DNA"/>
</dbReference>
<organism evidence="1 2">
    <name type="scientific">Hygrophoropsis aurantiaca</name>
    <dbReference type="NCBI Taxonomy" id="72124"/>
    <lineage>
        <taxon>Eukaryota</taxon>
        <taxon>Fungi</taxon>
        <taxon>Dikarya</taxon>
        <taxon>Basidiomycota</taxon>
        <taxon>Agaricomycotina</taxon>
        <taxon>Agaricomycetes</taxon>
        <taxon>Agaricomycetidae</taxon>
        <taxon>Boletales</taxon>
        <taxon>Coniophorineae</taxon>
        <taxon>Hygrophoropsidaceae</taxon>
        <taxon>Hygrophoropsis</taxon>
    </lineage>
</organism>
<reference evidence="1" key="1">
    <citation type="journal article" date="2021" name="New Phytol.">
        <title>Evolutionary innovations through gain and loss of genes in the ectomycorrhizal Boletales.</title>
        <authorList>
            <person name="Wu G."/>
            <person name="Miyauchi S."/>
            <person name="Morin E."/>
            <person name="Kuo A."/>
            <person name="Drula E."/>
            <person name="Varga T."/>
            <person name="Kohler A."/>
            <person name="Feng B."/>
            <person name="Cao Y."/>
            <person name="Lipzen A."/>
            <person name="Daum C."/>
            <person name="Hundley H."/>
            <person name="Pangilinan J."/>
            <person name="Johnson J."/>
            <person name="Barry K."/>
            <person name="LaButti K."/>
            <person name="Ng V."/>
            <person name="Ahrendt S."/>
            <person name="Min B."/>
            <person name="Choi I.G."/>
            <person name="Park H."/>
            <person name="Plett J.M."/>
            <person name="Magnuson J."/>
            <person name="Spatafora J.W."/>
            <person name="Nagy L.G."/>
            <person name="Henrissat B."/>
            <person name="Grigoriev I.V."/>
            <person name="Yang Z.L."/>
            <person name="Xu J."/>
            <person name="Martin F.M."/>
        </authorList>
    </citation>
    <scope>NUCLEOTIDE SEQUENCE</scope>
    <source>
        <strain evidence="1">ATCC 28755</strain>
    </source>
</reference>
<name>A0ACB8A9H5_9AGAM</name>
<gene>
    <name evidence="1" type="ORF">BJ138DRAFT_1127442</name>
</gene>
<dbReference type="Proteomes" id="UP000790377">
    <property type="component" value="Unassembled WGS sequence"/>
</dbReference>
<comment type="caution">
    <text evidence="1">The sequence shown here is derived from an EMBL/GenBank/DDBJ whole genome shotgun (WGS) entry which is preliminary data.</text>
</comment>
<evidence type="ECO:0000313" key="2">
    <source>
        <dbReference type="Proteomes" id="UP000790377"/>
    </source>
</evidence>
<keyword evidence="2" id="KW-1185">Reference proteome</keyword>